<evidence type="ECO:0000313" key="4">
    <source>
        <dbReference type="Proteomes" id="UP000028524"/>
    </source>
</evidence>
<proteinExistence type="predicted"/>
<keyword evidence="4" id="KW-1185">Reference proteome</keyword>
<feature type="region of interest" description="Disordered" evidence="1">
    <location>
        <begin position="66"/>
        <end position="86"/>
    </location>
</feature>
<feature type="transmembrane region" description="Helical" evidence="2">
    <location>
        <begin position="318"/>
        <end position="338"/>
    </location>
</feature>
<name>A0A084Q9L0_STAC4</name>
<dbReference type="OMA" id="TTCAPRW"/>
<dbReference type="HOGENOM" id="CLU_035633_2_0_1"/>
<feature type="compositionally biased region" description="Polar residues" evidence="1">
    <location>
        <begin position="70"/>
        <end position="82"/>
    </location>
</feature>
<keyword evidence="2" id="KW-0472">Membrane</keyword>
<evidence type="ECO:0000256" key="1">
    <source>
        <dbReference type="SAM" id="MobiDB-lite"/>
    </source>
</evidence>
<accession>A0A084Q9L0</accession>
<organism evidence="3 4">
    <name type="scientific">Stachybotrys chlorohalonatus (strain IBT 40285)</name>
    <dbReference type="NCBI Taxonomy" id="1283841"/>
    <lineage>
        <taxon>Eukaryota</taxon>
        <taxon>Fungi</taxon>
        <taxon>Dikarya</taxon>
        <taxon>Ascomycota</taxon>
        <taxon>Pezizomycotina</taxon>
        <taxon>Sordariomycetes</taxon>
        <taxon>Hypocreomycetidae</taxon>
        <taxon>Hypocreales</taxon>
        <taxon>Stachybotryaceae</taxon>
        <taxon>Stachybotrys</taxon>
    </lineage>
</organism>
<dbReference type="Proteomes" id="UP000028524">
    <property type="component" value="Unassembled WGS sequence"/>
</dbReference>
<dbReference type="EMBL" id="KL660900">
    <property type="protein sequence ID" value="KFA60645.1"/>
    <property type="molecule type" value="Genomic_DNA"/>
</dbReference>
<keyword evidence="2" id="KW-0812">Transmembrane</keyword>
<gene>
    <name evidence="3" type="ORF">S40285_07344</name>
</gene>
<reference evidence="3 4" key="1">
    <citation type="journal article" date="2014" name="BMC Genomics">
        <title>Comparative genome sequencing reveals chemotype-specific gene clusters in the toxigenic black mold Stachybotrys.</title>
        <authorList>
            <person name="Semeiks J."/>
            <person name="Borek D."/>
            <person name="Otwinowski Z."/>
            <person name="Grishin N.V."/>
        </authorList>
    </citation>
    <scope>NUCLEOTIDE SEQUENCE [LARGE SCALE GENOMIC DNA]</scope>
    <source>
        <strain evidence="3 4">IBT 40285</strain>
    </source>
</reference>
<feature type="transmembrane region" description="Helical" evidence="2">
    <location>
        <begin position="284"/>
        <end position="306"/>
    </location>
</feature>
<dbReference type="OrthoDB" id="5360701at2759"/>
<evidence type="ECO:0000256" key="2">
    <source>
        <dbReference type="SAM" id="Phobius"/>
    </source>
</evidence>
<dbReference type="AlphaFoldDB" id="A0A084Q9L0"/>
<sequence length="417" mass="45571">MRRSSPRQLGSVCQTCTFVPIRTATLPPFARPLLSLSRAPVSRVQHVRPTGLRLIQTAAAAAAAIESEAPTDTSVPAQSLRQPPNPAQLARVVEETRNRFLSENGLHSKKSTLDALQSCMQAATTIHPLLKRATAQSKASASRLATLGAERAGLKLPIDTNMVDAINRISYSAYAIITDPNVELDSEILAAYVHIQSQLGRPESLPSVIELFAKKAKPVLKDGQISYVPQNPNSPTKAVDIPVAELALRTAIEAKNLDAALGIVEAAYCVPAFKRQKLLKHASVPAMALAALPFGIFGMASGYAAYWQNTMDMYTATGIGFAGISGYFFVVGSLGMIAKLSHKDQMKRVTWTPGTPLRYRWLREEERAALDKVACAWGFKESWRHGEETGAEWEGLKEYMGYRQMLLDRVEFMQGMS</sequence>
<keyword evidence="2" id="KW-1133">Transmembrane helix</keyword>
<evidence type="ECO:0000313" key="3">
    <source>
        <dbReference type="EMBL" id="KFA60645.1"/>
    </source>
</evidence>
<dbReference type="InParanoid" id="A0A084Q9L0"/>
<protein>
    <submittedName>
        <fullName evidence="3">Uncharacterized protein</fullName>
    </submittedName>
</protein>